<dbReference type="EMBL" id="MJEH01000003">
    <property type="protein sequence ID" value="OEH94285.1"/>
    <property type="molecule type" value="Genomic_DNA"/>
</dbReference>
<feature type="domain" description="GTP cyclohydrolase II" evidence="4">
    <location>
        <begin position="12"/>
        <end position="182"/>
    </location>
</feature>
<proteinExistence type="predicted"/>
<reference evidence="5 6" key="1">
    <citation type="submission" date="2016-08" db="EMBL/GenBank/DDBJ databases">
        <title>Genome of Bacillus solimangrovi GH2-4.</title>
        <authorList>
            <person name="Lim S."/>
            <person name="Kim B.-C."/>
        </authorList>
    </citation>
    <scope>NUCLEOTIDE SEQUENCE [LARGE SCALE GENOMIC DNA]</scope>
    <source>
        <strain evidence="5 6">GH2-4</strain>
    </source>
</reference>
<dbReference type="AlphaFoldDB" id="A0A1E5LJN1"/>
<dbReference type="PANTHER" id="PTHR21327:SF18">
    <property type="entry name" value="3,4-DIHYDROXY-2-BUTANONE 4-PHOSPHATE SYNTHASE"/>
    <property type="match status" value="1"/>
</dbReference>
<dbReference type="UniPathway" id="UPA00275"/>
<evidence type="ECO:0000256" key="3">
    <source>
        <dbReference type="ARBA" id="ARBA00022723"/>
    </source>
</evidence>
<dbReference type="PANTHER" id="PTHR21327">
    <property type="entry name" value="GTP CYCLOHYDROLASE II-RELATED"/>
    <property type="match status" value="1"/>
</dbReference>
<keyword evidence="3" id="KW-0479">Metal-binding</keyword>
<sequence length="215" mass="23993">MVPGVSIKNVVKGRLMTVYGPFSLYCFSISNDFADGGKVTEHLALVKGEDFDPNQPTFCRINSACITSEVFNCQRCDCKWQLDKAMELISREGKGIITYHSTHEGRGHGLSLKLLSYNLMENGLDSAESYSKLGLGVADIRDFRATACILEYFNISKIKMLGNNKRKLEALSNCGIEVISRHPLVYNGTKKDIITYLSKKANEPDQELLKDNLVI</sequence>
<dbReference type="SUPFAM" id="SSF142695">
    <property type="entry name" value="RibA-like"/>
    <property type="match status" value="1"/>
</dbReference>
<keyword evidence="2" id="KW-0686">Riboflavin biosynthesis</keyword>
<dbReference type="GO" id="GO:0046872">
    <property type="term" value="F:metal ion binding"/>
    <property type="evidence" value="ECO:0007669"/>
    <property type="project" value="UniProtKB-KW"/>
</dbReference>
<dbReference type="Proteomes" id="UP000095209">
    <property type="component" value="Unassembled WGS sequence"/>
</dbReference>
<evidence type="ECO:0000256" key="2">
    <source>
        <dbReference type="ARBA" id="ARBA00022619"/>
    </source>
</evidence>
<accession>A0A1E5LJN1</accession>
<dbReference type="GO" id="GO:0008686">
    <property type="term" value="F:3,4-dihydroxy-2-butanone-4-phosphate synthase activity"/>
    <property type="evidence" value="ECO:0007669"/>
    <property type="project" value="TreeGrafter"/>
</dbReference>
<organism evidence="5 6">
    <name type="scientific">Bacillus solimangrovi</name>
    <dbReference type="NCBI Taxonomy" id="1305675"/>
    <lineage>
        <taxon>Bacteria</taxon>
        <taxon>Bacillati</taxon>
        <taxon>Bacillota</taxon>
        <taxon>Bacilli</taxon>
        <taxon>Bacillales</taxon>
        <taxon>Bacillaceae</taxon>
        <taxon>Bacillus</taxon>
    </lineage>
</organism>
<name>A0A1E5LJN1_9BACI</name>
<dbReference type="Pfam" id="PF00925">
    <property type="entry name" value="GTP_cyclohydro2"/>
    <property type="match status" value="1"/>
</dbReference>
<dbReference type="GO" id="GO:0005829">
    <property type="term" value="C:cytosol"/>
    <property type="evidence" value="ECO:0007669"/>
    <property type="project" value="TreeGrafter"/>
</dbReference>
<dbReference type="STRING" id="1305675.BFG57_08485"/>
<keyword evidence="6" id="KW-1185">Reference proteome</keyword>
<gene>
    <name evidence="5" type="ORF">BFG57_08485</name>
</gene>
<protein>
    <recommendedName>
        <fullName evidence="4">GTP cyclohydrolase II domain-containing protein</fullName>
    </recommendedName>
</protein>
<evidence type="ECO:0000259" key="4">
    <source>
        <dbReference type="Pfam" id="PF00925"/>
    </source>
</evidence>
<evidence type="ECO:0000313" key="6">
    <source>
        <dbReference type="Proteomes" id="UP000095209"/>
    </source>
</evidence>
<evidence type="ECO:0000256" key="1">
    <source>
        <dbReference type="ARBA" id="ARBA00005104"/>
    </source>
</evidence>
<dbReference type="Gene3D" id="3.40.50.10990">
    <property type="entry name" value="GTP cyclohydrolase II"/>
    <property type="match status" value="1"/>
</dbReference>
<dbReference type="InterPro" id="IPR036144">
    <property type="entry name" value="RibA-like_sf"/>
</dbReference>
<comment type="caution">
    <text evidence="5">The sequence shown here is derived from an EMBL/GenBank/DDBJ whole genome shotgun (WGS) entry which is preliminary data.</text>
</comment>
<dbReference type="OrthoDB" id="2585820at2"/>
<dbReference type="GO" id="GO:0009231">
    <property type="term" value="P:riboflavin biosynthetic process"/>
    <property type="evidence" value="ECO:0007669"/>
    <property type="project" value="UniProtKB-UniPathway"/>
</dbReference>
<dbReference type="InterPro" id="IPR032677">
    <property type="entry name" value="GTP_cyclohydro_II"/>
</dbReference>
<dbReference type="RefSeq" id="WP_069715641.1">
    <property type="nucleotide sequence ID" value="NZ_MJEH01000003.1"/>
</dbReference>
<comment type="pathway">
    <text evidence="1">Cofactor biosynthesis; riboflavin biosynthesis.</text>
</comment>
<evidence type="ECO:0000313" key="5">
    <source>
        <dbReference type="EMBL" id="OEH94285.1"/>
    </source>
</evidence>